<dbReference type="Pfam" id="PF00287">
    <property type="entry name" value="Na_K-ATPase"/>
    <property type="match status" value="1"/>
</dbReference>
<evidence type="ECO:0000256" key="6">
    <source>
        <dbReference type="ARBA" id="ARBA00023136"/>
    </source>
</evidence>
<accession>A0A3Q0JNM0</accession>
<keyword evidence="3 7" id="KW-0812">Transmembrane</keyword>
<name>A0A3Q0JNM0_DIACI</name>
<dbReference type="PANTHER" id="PTHR11523:SF28">
    <property type="entry name" value="NA_K-ATPASE BETA SUBUNIT ISOFORM 4-RELATED"/>
    <property type="match status" value="1"/>
</dbReference>
<dbReference type="GO" id="GO:0005890">
    <property type="term" value="C:sodium:potassium-exchanging ATPase complex"/>
    <property type="evidence" value="ECO:0007669"/>
    <property type="project" value="InterPro"/>
</dbReference>
<evidence type="ECO:0000313" key="9">
    <source>
        <dbReference type="RefSeq" id="XP_026688808.1"/>
    </source>
</evidence>
<dbReference type="RefSeq" id="XP_026688808.1">
    <property type="nucleotide sequence ID" value="XM_026833007.1"/>
</dbReference>
<dbReference type="KEGG" id="dci:103523508"/>
<gene>
    <name evidence="9" type="primary">LOC103523508</name>
</gene>
<evidence type="ECO:0000256" key="5">
    <source>
        <dbReference type="ARBA" id="ARBA00022989"/>
    </source>
</evidence>
<feature type="transmembrane region" description="Helical" evidence="7">
    <location>
        <begin position="65"/>
        <end position="86"/>
    </location>
</feature>
<reference evidence="9" key="1">
    <citation type="submission" date="2025-08" db="UniProtKB">
        <authorList>
            <consortium name="RefSeq"/>
        </authorList>
    </citation>
    <scope>IDENTIFICATION</scope>
</reference>
<keyword evidence="8" id="KW-1185">Reference proteome</keyword>
<evidence type="ECO:0000313" key="8">
    <source>
        <dbReference type="Proteomes" id="UP000079169"/>
    </source>
</evidence>
<keyword evidence="5 7" id="KW-1133">Transmembrane helix</keyword>
<keyword evidence="6 7" id="KW-0472">Membrane</keyword>
<comment type="similarity">
    <text evidence="2">Belongs to the X(+)/potassium ATPases subunit beta family.</text>
</comment>
<organism evidence="8 9">
    <name type="scientific">Diaphorina citri</name>
    <name type="common">Asian citrus psyllid</name>
    <dbReference type="NCBI Taxonomy" id="121845"/>
    <lineage>
        <taxon>Eukaryota</taxon>
        <taxon>Metazoa</taxon>
        <taxon>Ecdysozoa</taxon>
        <taxon>Arthropoda</taxon>
        <taxon>Hexapoda</taxon>
        <taxon>Insecta</taxon>
        <taxon>Pterygota</taxon>
        <taxon>Neoptera</taxon>
        <taxon>Paraneoptera</taxon>
        <taxon>Hemiptera</taxon>
        <taxon>Sternorrhyncha</taxon>
        <taxon>Psylloidea</taxon>
        <taxon>Psyllidae</taxon>
        <taxon>Diaphorininae</taxon>
        <taxon>Diaphorina</taxon>
    </lineage>
</organism>
<dbReference type="GO" id="GO:0001671">
    <property type="term" value="F:ATPase activator activity"/>
    <property type="evidence" value="ECO:0007669"/>
    <property type="project" value="TreeGrafter"/>
</dbReference>
<evidence type="ECO:0000256" key="3">
    <source>
        <dbReference type="ARBA" id="ARBA00022692"/>
    </source>
</evidence>
<dbReference type="GO" id="GO:0006883">
    <property type="term" value="P:intracellular sodium ion homeostasis"/>
    <property type="evidence" value="ECO:0007669"/>
    <property type="project" value="TreeGrafter"/>
</dbReference>
<dbReference type="AlphaFoldDB" id="A0A3Q0JNM0"/>
<dbReference type="Proteomes" id="UP000079169">
    <property type="component" value="Unplaced"/>
</dbReference>
<sequence length="245" mass="27670">YKNPQKLPGNQVKCDYDNPPPQGKICEIELEKNMGPCTEAFNYGFTAARNEKINSILSHISGGIFLFYVIFYSILACLFAICMYVLMSTLTDEYPKLQLDESIIGVNPGLGFRPMSSDPEAASLIRYKINNTESASMWTKEIDNYLEVYKNPQKLPGNQVKCDYDNPPPQGKICEIELEKNMGPCTEAFNYGFTAGKPCVFIKLNKIYGWEPDYYQSLDELPHEMPVTLKSYITHAVNISVAHVS</sequence>
<dbReference type="GO" id="GO:1990573">
    <property type="term" value="P:potassium ion import across plasma membrane"/>
    <property type="evidence" value="ECO:0007669"/>
    <property type="project" value="TreeGrafter"/>
</dbReference>
<dbReference type="GO" id="GO:0030007">
    <property type="term" value="P:intracellular potassium ion homeostasis"/>
    <property type="evidence" value="ECO:0007669"/>
    <property type="project" value="TreeGrafter"/>
</dbReference>
<evidence type="ECO:0000256" key="4">
    <source>
        <dbReference type="ARBA" id="ARBA00022968"/>
    </source>
</evidence>
<evidence type="ECO:0000256" key="7">
    <source>
        <dbReference type="SAM" id="Phobius"/>
    </source>
</evidence>
<dbReference type="Gene3D" id="2.60.40.1660">
    <property type="entry name" value="Na, k-atpase alpha subunit"/>
    <property type="match status" value="1"/>
</dbReference>
<dbReference type="PaxDb" id="121845-A0A3Q0JNM0"/>
<dbReference type="PANTHER" id="PTHR11523">
    <property type="entry name" value="SODIUM/POTASSIUM-DEPENDENT ATPASE BETA SUBUNIT"/>
    <property type="match status" value="1"/>
</dbReference>
<dbReference type="GeneID" id="103523508"/>
<dbReference type="Gene3D" id="1.20.5.170">
    <property type="match status" value="1"/>
</dbReference>
<evidence type="ECO:0000256" key="1">
    <source>
        <dbReference type="ARBA" id="ARBA00004606"/>
    </source>
</evidence>
<dbReference type="STRING" id="121845.A0A3Q0JNM0"/>
<proteinExistence type="inferred from homology"/>
<comment type="subcellular location">
    <subcellularLocation>
        <location evidence="1">Membrane</location>
        <topology evidence="1">Single-pass type II membrane protein</topology>
    </subcellularLocation>
</comment>
<evidence type="ECO:0000256" key="2">
    <source>
        <dbReference type="ARBA" id="ARBA00005876"/>
    </source>
</evidence>
<dbReference type="InterPro" id="IPR000402">
    <property type="entry name" value="Na/K_ATPase_sub_beta"/>
</dbReference>
<protein>
    <submittedName>
        <fullName evidence="9">Sodium/potassium-transporting ATPase subunit beta-2-like</fullName>
    </submittedName>
</protein>
<dbReference type="GO" id="GO:0036376">
    <property type="term" value="P:sodium ion export across plasma membrane"/>
    <property type="evidence" value="ECO:0007669"/>
    <property type="project" value="TreeGrafter"/>
</dbReference>
<keyword evidence="4" id="KW-0735">Signal-anchor</keyword>
<feature type="non-terminal residue" evidence="9">
    <location>
        <position position="1"/>
    </location>
</feature>
<dbReference type="InterPro" id="IPR038702">
    <property type="entry name" value="Na/K_ATPase_sub_beta_sf"/>
</dbReference>